<dbReference type="RefSeq" id="WP_131156079.1">
    <property type="nucleotide sequence ID" value="NZ_CP036402.1"/>
</dbReference>
<accession>A0A411YJ36</accession>
<protein>
    <recommendedName>
        <fullName evidence="3">SAF domain-containing protein</fullName>
    </recommendedName>
</protein>
<proteinExistence type="predicted"/>
<evidence type="ECO:0008006" key="3">
    <source>
        <dbReference type="Google" id="ProtNLM"/>
    </source>
</evidence>
<reference evidence="1 2" key="1">
    <citation type="submission" date="2019-01" db="EMBL/GenBank/DDBJ databases">
        <title>Egibacter rhizosphaerae EGI 80759T.</title>
        <authorList>
            <person name="Chen D.-D."/>
            <person name="Tian Y."/>
            <person name="Jiao J.-Y."/>
            <person name="Zhang X.-T."/>
            <person name="Zhang Y.-G."/>
            <person name="Zhang Y."/>
            <person name="Xiao M."/>
            <person name="Shu W.-S."/>
            <person name="Li W.-J."/>
        </authorList>
    </citation>
    <scope>NUCLEOTIDE SEQUENCE [LARGE SCALE GENOMIC DNA]</scope>
    <source>
        <strain evidence="1 2">EGI 80759</strain>
    </source>
</reference>
<gene>
    <name evidence="1" type="ORF">ER308_16905</name>
</gene>
<dbReference type="Proteomes" id="UP000291469">
    <property type="component" value="Chromosome"/>
</dbReference>
<organism evidence="1 2">
    <name type="scientific">Egibacter rhizosphaerae</name>
    <dbReference type="NCBI Taxonomy" id="1670831"/>
    <lineage>
        <taxon>Bacteria</taxon>
        <taxon>Bacillati</taxon>
        <taxon>Actinomycetota</taxon>
        <taxon>Nitriliruptoria</taxon>
        <taxon>Egibacterales</taxon>
        <taxon>Egibacteraceae</taxon>
        <taxon>Egibacter</taxon>
    </lineage>
</organism>
<evidence type="ECO:0000313" key="1">
    <source>
        <dbReference type="EMBL" id="QBI21086.1"/>
    </source>
</evidence>
<name>A0A411YJ36_9ACTN</name>
<evidence type="ECO:0000313" key="2">
    <source>
        <dbReference type="Proteomes" id="UP000291469"/>
    </source>
</evidence>
<dbReference type="KEGG" id="erz:ER308_16905"/>
<sequence>MDGSTSPGPLRGLLRGPLPALPRPIDAASEWWAGLPPRARPTIVVLLVLALVLAAETRVQLAQLRWGGEPVRVAVAEHDHAPGDHATVTTERRPAALAPPDAVSRVEPDARLALALPEGAVVTSTHLHAAGPAGALPGSLRAVPVPVEEDWGVTAGGWVDVWVLGRREEAATLVAQQRPVVGLDVDEERGEPTALVALAGDEVAAVTSGLAAGEVLLAHAPEP</sequence>
<dbReference type="AlphaFoldDB" id="A0A411YJ36"/>
<keyword evidence="2" id="KW-1185">Reference proteome</keyword>
<dbReference type="EMBL" id="CP036402">
    <property type="protein sequence ID" value="QBI21086.1"/>
    <property type="molecule type" value="Genomic_DNA"/>
</dbReference>
<dbReference type="OrthoDB" id="9834261at2"/>